<dbReference type="GO" id="GO:0009279">
    <property type="term" value="C:cell outer membrane"/>
    <property type="evidence" value="ECO:0007669"/>
    <property type="project" value="UniProtKB-SubCell"/>
</dbReference>
<dbReference type="PROSITE" id="PS51257">
    <property type="entry name" value="PROKAR_LIPOPROTEIN"/>
    <property type="match status" value="1"/>
</dbReference>
<evidence type="ECO:0000256" key="3">
    <source>
        <dbReference type="ARBA" id="ARBA00022729"/>
    </source>
</evidence>
<organism evidence="10 11">
    <name type="scientific">Hydrotalea sandarakina</name>
    <dbReference type="NCBI Taxonomy" id="1004304"/>
    <lineage>
        <taxon>Bacteria</taxon>
        <taxon>Pseudomonadati</taxon>
        <taxon>Bacteroidota</taxon>
        <taxon>Chitinophagia</taxon>
        <taxon>Chitinophagales</taxon>
        <taxon>Chitinophagaceae</taxon>
        <taxon>Hydrotalea</taxon>
    </lineage>
</organism>
<dbReference type="Gene3D" id="1.25.40.390">
    <property type="match status" value="1"/>
</dbReference>
<evidence type="ECO:0000259" key="8">
    <source>
        <dbReference type="Pfam" id="PF07980"/>
    </source>
</evidence>
<feature type="domain" description="SusD-like N-terminal" evidence="9">
    <location>
        <begin position="102"/>
        <end position="234"/>
    </location>
</feature>
<reference evidence="10 11" key="1">
    <citation type="submission" date="2018-06" db="EMBL/GenBank/DDBJ databases">
        <title>Genomic Encyclopedia of Archaeal and Bacterial Type Strains, Phase II (KMG-II): from individual species to whole genera.</title>
        <authorList>
            <person name="Goeker M."/>
        </authorList>
    </citation>
    <scope>NUCLEOTIDE SEQUENCE [LARGE SCALE GENOMIC DNA]</scope>
    <source>
        <strain evidence="10 11">DSM 23241</strain>
    </source>
</reference>
<dbReference type="AlphaFoldDB" id="A0A2W7S4B1"/>
<evidence type="ECO:0000256" key="4">
    <source>
        <dbReference type="ARBA" id="ARBA00023136"/>
    </source>
</evidence>
<dbReference type="RefSeq" id="WP_111295788.1">
    <property type="nucleotide sequence ID" value="NZ_QKZV01000006.1"/>
</dbReference>
<protein>
    <submittedName>
        <fullName evidence="10">Putative outer membrane starch-binding protein</fullName>
    </submittedName>
</protein>
<dbReference type="InterPro" id="IPR033985">
    <property type="entry name" value="SusD-like_N"/>
</dbReference>
<dbReference type="InterPro" id="IPR012944">
    <property type="entry name" value="SusD_RagB_dom"/>
</dbReference>
<sequence>MKISNKLYFASAAFMLVLISSGCSKKLQEHPYTVFTVDYFKSPTGLQSAVNALYSGMRFNYGPEGAVGITCDGTDEWTYADQPRTGAGGTADYLTLGNYTLDASNGAILTPWNRNYSNINLANAVVDFAPGVNMDSTLRNTIVAQARFLRGLYYLLLVEQFGAVPLDLGSGDLHFNSKPYQGFNRLPTADLLVKDYQAMINDFTYATQYLPDQRPANAFVLSKAAAYLMLARTYIFRGYSAAKQSSDFQNAYNAAMEVINNQAKYGTSLLQNFADVNKQGNEYNPEILYSVERIPGDNNDNEVGNPSSIGGGKGVDASNDFTPDYTSVKSPTASSSTAPCATRTQLYGRPIRRFCPTAWLYNVAFADKYNDSRYDGSFRTVWLATQAGGGFNVGDTAFVLAYTNAMADSMNAIPKPYRVIAPREFYIIGGTTTQNIYPSLSKYEDSKKQQANDQGGRPFPVAKLSEMYLLAAEAAFQIGNINQAVTLLNVIRERAAYRPGLSASDLATRVAAMDINASQVTLDFILDERTRELCGESLRWPDLAMRGKLIERVKLYNPDGAAKIQPFHSLRPIPQSQLNATADNNRAQYQNPGY</sequence>
<evidence type="ECO:0000313" key="11">
    <source>
        <dbReference type="Proteomes" id="UP000249720"/>
    </source>
</evidence>
<feature type="signal peptide" evidence="7">
    <location>
        <begin position="1"/>
        <end position="25"/>
    </location>
</feature>
<dbReference type="SUPFAM" id="SSF48452">
    <property type="entry name" value="TPR-like"/>
    <property type="match status" value="1"/>
</dbReference>
<dbReference type="InterPro" id="IPR011990">
    <property type="entry name" value="TPR-like_helical_dom_sf"/>
</dbReference>
<dbReference type="Pfam" id="PF14322">
    <property type="entry name" value="SusD-like_3"/>
    <property type="match status" value="1"/>
</dbReference>
<name>A0A2W7S4B1_9BACT</name>
<feature type="domain" description="RagB/SusD" evidence="8">
    <location>
        <begin position="425"/>
        <end position="594"/>
    </location>
</feature>
<dbReference type="EMBL" id="QKZV01000006">
    <property type="protein sequence ID" value="PZX61809.1"/>
    <property type="molecule type" value="Genomic_DNA"/>
</dbReference>
<evidence type="ECO:0000256" key="7">
    <source>
        <dbReference type="SAM" id="SignalP"/>
    </source>
</evidence>
<gene>
    <name evidence="10" type="ORF">LX80_01970</name>
</gene>
<dbReference type="Pfam" id="PF07980">
    <property type="entry name" value="SusD_RagB"/>
    <property type="match status" value="1"/>
</dbReference>
<keyword evidence="3 7" id="KW-0732">Signal</keyword>
<comment type="subcellular location">
    <subcellularLocation>
        <location evidence="1">Cell outer membrane</location>
    </subcellularLocation>
</comment>
<accession>A0A2W7S4B1</accession>
<feature type="region of interest" description="Disordered" evidence="6">
    <location>
        <begin position="296"/>
        <end position="315"/>
    </location>
</feature>
<comment type="similarity">
    <text evidence="2">Belongs to the SusD family.</text>
</comment>
<dbReference type="OrthoDB" id="5694214at2"/>
<comment type="caution">
    <text evidence="10">The sequence shown here is derived from an EMBL/GenBank/DDBJ whole genome shotgun (WGS) entry which is preliminary data.</text>
</comment>
<keyword evidence="5" id="KW-0998">Cell outer membrane</keyword>
<keyword evidence="11" id="KW-1185">Reference proteome</keyword>
<evidence type="ECO:0000256" key="1">
    <source>
        <dbReference type="ARBA" id="ARBA00004442"/>
    </source>
</evidence>
<feature type="chain" id="PRO_5015883973" evidence="7">
    <location>
        <begin position="26"/>
        <end position="594"/>
    </location>
</feature>
<proteinExistence type="inferred from homology"/>
<evidence type="ECO:0000256" key="2">
    <source>
        <dbReference type="ARBA" id="ARBA00006275"/>
    </source>
</evidence>
<evidence type="ECO:0000256" key="6">
    <source>
        <dbReference type="SAM" id="MobiDB-lite"/>
    </source>
</evidence>
<keyword evidence="4" id="KW-0472">Membrane</keyword>
<evidence type="ECO:0000259" key="9">
    <source>
        <dbReference type="Pfam" id="PF14322"/>
    </source>
</evidence>
<evidence type="ECO:0000313" key="10">
    <source>
        <dbReference type="EMBL" id="PZX61809.1"/>
    </source>
</evidence>
<evidence type="ECO:0000256" key="5">
    <source>
        <dbReference type="ARBA" id="ARBA00023237"/>
    </source>
</evidence>
<dbReference type="Proteomes" id="UP000249720">
    <property type="component" value="Unassembled WGS sequence"/>
</dbReference>